<dbReference type="GO" id="GO:0005385">
    <property type="term" value="F:zinc ion transmembrane transporter activity"/>
    <property type="evidence" value="ECO:0007669"/>
    <property type="project" value="TreeGrafter"/>
</dbReference>
<protein>
    <recommendedName>
        <fullName evidence="4">Zinc transporter, ZIP family</fullName>
    </recommendedName>
</protein>
<dbReference type="GO" id="GO:0016020">
    <property type="term" value="C:membrane"/>
    <property type="evidence" value="ECO:0007669"/>
    <property type="project" value="TreeGrafter"/>
</dbReference>
<feature type="transmembrane region" description="Helical" evidence="1">
    <location>
        <begin position="130"/>
        <end position="152"/>
    </location>
</feature>
<accession>A0A9X4AL26</accession>
<name>A0A9X4AL26_9BACI</name>
<feature type="transmembrane region" description="Helical" evidence="1">
    <location>
        <begin position="61"/>
        <end position="80"/>
    </location>
</feature>
<feature type="transmembrane region" description="Helical" evidence="1">
    <location>
        <begin position="92"/>
        <end position="110"/>
    </location>
</feature>
<evidence type="ECO:0000313" key="2">
    <source>
        <dbReference type="EMBL" id="MDC3421973.1"/>
    </source>
</evidence>
<organism evidence="2 3">
    <name type="scientific">Aquibacillus koreensis</name>
    <dbReference type="NCBI Taxonomy" id="279446"/>
    <lineage>
        <taxon>Bacteria</taxon>
        <taxon>Bacillati</taxon>
        <taxon>Bacillota</taxon>
        <taxon>Bacilli</taxon>
        <taxon>Bacillales</taxon>
        <taxon>Bacillaceae</taxon>
        <taxon>Aquibacillus</taxon>
    </lineage>
</organism>
<gene>
    <name evidence="2" type="ORF">NC661_16490</name>
</gene>
<reference evidence="2" key="1">
    <citation type="submission" date="2022-06" db="EMBL/GenBank/DDBJ databases">
        <title>Aquibacillus sp. a new bacterium isolated from soil saline samples.</title>
        <authorList>
            <person name="Galisteo C."/>
            <person name="De La Haba R."/>
            <person name="Sanchez-Porro C."/>
            <person name="Ventosa A."/>
        </authorList>
    </citation>
    <scope>NUCLEOTIDE SEQUENCE</scope>
    <source>
        <strain evidence="2">JCM 12387</strain>
    </source>
</reference>
<keyword evidence="1" id="KW-0472">Membrane</keyword>
<evidence type="ECO:0008006" key="4">
    <source>
        <dbReference type="Google" id="ProtNLM"/>
    </source>
</evidence>
<evidence type="ECO:0000256" key="1">
    <source>
        <dbReference type="SAM" id="Phobius"/>
    </source>
</evidence>
<feature type="transmembrane region" description="Helical" evidence="1">
    <location>
        <begin position="36"/>
        <end position="55"/>
    </location>
</feature>
<feature type="transmembrane region" description="Helical" evidence="1">
    <location>
        <begin position="218"/>
        <end position="235"/>
    </location>
</feature>
<comment type="caution">
    <text evidence="2">The sequence shown here is derived from an EMBL/GenBank/DDBJ whole genome shotgun (WGS) entry which is preliminary data.</text>
</comment>
<dbReference type="Proteomes" id="UP001145072">
    <property type="component" value="Unassembled WGS sequence"/>
</dbReference>
<sequence>MIGQILFISILLLIGLIIGGGIGWIMSIFFKNHTSVLYLFGCGIILGMIFFHLAPETLQQYNWLGLIIGCLSGIILMFLVEGIIMELHKNKYAPKTSIATLLLVIGMAIHNMPTGMTIGSELGEMEWTSSALIGTFIIHQIPEGLALFLLLLNRSDSLSPFILVSVCLSLLLFTSIIIGYMYIDAPTKMKAILMGTSIATLGYASIHGIKHETNIQATYKPIFIGFAIVFLFIWLL</sequence>
<keyword evidence="1" id="KW-0812">Transmembrane</keyword>
<keyword evidence="3" id="KW-1185">Reference proteome</keyword>
<keyword evidence="1" id="KW-1133">Transmembrane helix</keyword>
<evidence type="ECO:0000313" key="3">
    <source>
        <dbReference type="Proteomes" id="UP001145072"/>
    </source>
</evidence>
<dbReference type="AlphaFoldDB" id="A0A9X4AL26"/>
<feature type="transmembrane region" description="Helical" evidence="1">
    <location>
        <begin position="6"/>
        <end position="29"/>
    </location>
</feature>
<feature type="transmembrane region" description="Helical" evidence="1">
    <location>
        <begin position="189"/>
        <end position="206"/>
    </location>
</feature>
<proteinExistence type="predicted"/>
<dbReference type="PANTHER" id="PTHR11040">
    <property type="entry name" value="ZINC/IRON TRANSPORTER"/>
    <property type="match status" value="1"/>
</dbReference>
<feature type="transmembrane region" description="Helical" evidence="1">
    <location>
        <begin position="161"/>
        <end position="183"/>
    </location>
</feature>
<dbReference type="EMBL" id="JAMQJZ010000015">
    <property type="protein sequence ID" value="MDC3421973.1"/>
    <property type="molecule type" value="Genomic_DNA"/>
</dbReference>
<dbReference type="RefSeq" id="WP_259870362.1">
    <property type="nucleotide sequence ID" value="NZ_JAMQJZ010000015.1"/>
</dbReference>